<protein>
    <submittedName>
        <fullName evidence="1">Uncharacterized protein</fullName>
    </submittedName>
</protein>
<gene>
    <name evidence="1" type="ORF">F2Q70_00029897</name>
</gene>
<organism evidence="1">
    <name type="scientific">Brassica cretica</name>
    <name type="common">Mustard</name>
    <dbReference type="NCBI Taxonomy" id="69181"/>
    <lineage>
        <taxon>Eukaryota</taxon>
        <taxon>Viridiplantae</taxon>
        <taxon>Streptophyta</taxon>
        <taxon>Embryophyta</taxon>
        <taxon>Tracheophyta</taxon>
        <taxon>Spermatophyta</taxon>
        <taxon>Magnoliopsida</taxon>
        <taxon>eudicotyledons</taxon>
        <taxon>Gunneridae</taxon>
        <taxon>Pentapetalae</taxon>
        <taxon>rosids</taxon>
        <taxon>malvids</taxon>
        <taxon>Brassicales</taxon>
        <taxon>Brassicaceae</taxon>
        <taxon>Brassiceae</taxon>
        <taxon>Brassica</taxon>
    </lineage>
</organism>
<sequence>MRLQGWDPGIGEDLYHNDKIGRILNREGIMANRIFGDTQRFFWIKTKGGSQSIGLSMRSTEGKWNIKIQSPIFRESLGADAVLMIQIFGLEGRSQLVGKVGDLKNGEGTRKRLMISVPHFDNSDWIMSY</sequence>
<dbReference type="AlphaFoldDB" id="A0A8S9FN24"/>
<reference evidence="1" key="1">
    <citation type="submission" date="2019-12" db="EMBL/GenBank/DDBJ databases">
        <title>Genome sequencing and annotation of Brassica cretica.</title>
        <authorList>
            <person name="Studholme D.J."/>
            <person name="Sarris P.F."/>
        </authorList>
    </citation>
    <scope>NUCLEOTIDE SEQUENCE</scope>
    <source>
        <strain evidence="1">PFS-102/07</strain>
        <tissue evidence="1">Leaf</tissue>
    </source>
</reference>
<proteinExistence type="predicted"/>
<dbReference type="EMBL" id="QGKY02002305">
    <property type="protein sequence ID" value="KAF2534539.1"/>
    <property type="molecule type" value="Genomic_DNA"/>
</dbReference>
<accession>A0A8S9FN24</accession>
<comment type="caution">
    <text evidence="1">The sequence shown here is derived from an EMBL/GenBank/DDBJ whole genome shotgun (WGS) entry which is preliminary data.</text>
</comment>
<evidence type="ECO:0000313" key="1">
    <source>
        <dbReference type="EMBL" id="KAF2534539.1"/>
    </source>
</evidence>
<name>A0A8S9FN24_BRACR</name>